<dbReference type="STRING" id="1890364.A0A2P6NQ70"/>
<accession>A0A2P6NQ70</accession>
<evidence type="ECO:0000256" key="5">
    <source>
        <dbReference type="ARBA" id="ARBA00023002"/>
    </source>
</evidence>
<dbReference type="EC" id="1.13.11.20" evidence="2 9"/>
<evidence type="ECO:0000313" key="10">
    <source>
        <dbReference type="EMBL" id="PRP86095.1"/>
    </source>
</evidence>
<dbReference type="PANTHER" id="PTHR12918:SF1">
    <property type="entry name" value="CYSTEINE DIOXYGENASE TYPE 1"/>
    <property type="match status" value="1"/>
</dbReference>
<evidence type="ECO:0000256" key="3">
    <source>
        <dbReference type="ARBA" id="ARBA00022723"/>
    </source>
</evidence>
<evidence type="ECO:0000256" key="7">
    <source>
        <dbReference type="PIRSR" id="PIRSR610300-50"/>
    </source>
</evidence>
<dbReference type="InterPro" id="IPR014710">
    <property type="entry name" value="RmlC-like_jellyroll"/>
</dbReference>
<dbReference type="FunCoup" id="A0A2P6NQ70">
    <property type="interactions" value="22"/>
</dbReference>
<sequence>MSALSIASSSPITFSPVGTRHLERVNMQPAERLFQDLDKELRRDPNGANVISIMKEYLSTHDDWQDYMNFNEHKYARNLIGSNDMLELMVICWLPGQVSPVHNHAGQHCWAAVLEGVVEETHFHFSSTHSPFGEGPLEAVDVHQVSAGDVSYITDDIALHVLKPANDKRVATLHCYSKPIAECNIYCPCHGTITKRKLGFYTVNKRLQDMYDACGGSK</sequence>
<dbReference type="GO" id="GO:0008198">
    <property type="term" value="F:ferrous iron binding"/>
    <property type="evidence" value="ECO:0007669"/>
    <property type="project" value="TreeGrafter"/>
</dbReference>
<evidence type="ECO:0000256" key="4">
    <source>
        <dbReference type="ARBA" id="ARBA00022964"/>
    </source>
</evidence>
<comment type="caution">
    <text evidence="10">The sequence shown here is derived from an EMBL/GenBank/DDBJ whole genome shotgun (WGS) entry which is preliminary data.</text>
</comment>
<proteinExistence type="inferred from homology"/>
<evidence type="ECO:0000313" key="11">
    <source>
        <dbReference type="Proteomes" id="UP000241769"/>
    </source>
</evidence>
<feature type="binding site" evidence="8">
    <location>
        <position position="104"/>
    </location>
    <ligand>
        <name>Fe cation</name>
        <dbReference type="ChEBI" id="CHEBI:24875"/>
        <note>catalytic</note>
    </ligand>
</feature>
<dbReference type="OrthoDB" id="543511at2759"/>
<comment type="similarity">
    <text evidence="1 9">Belongs to the cysteine dioxygenase family.</text>
</comment>
<comment type="catalytic activity">
    <reaction evidence="9">
        <text>L-cysteine + O2 = 3-sulfino-L-alanine + H(+)</text>
        <dbReference type="Rhea" id="RHEA:20441"/>
        <dbReference type="ChEBI" id="CHEBI:15378"/>
        <dbReference type="ChEBI" id="CHEBI:15379"/>
        <dbReference type="ChEBI" id="CHEBI:35235"/>
        <dbReference type="ChEBI" id="CHEBI:61085"/>
        <dbReference type="EC" id="1.13.11.20"/>
    </reaction>
</comment>
<dbReference type="Pfam" id="PF05995">
    <property type="entry name" value="CDO_I"/>
    <property type="match status" value="1"/>
</dbReference>
<dbReference type="InterPro" id="IPR010300">
    <property type="entry name" value="CDO_1"/>
</dbReference>
<evidence type="ECO:0000256" key="6">
    <source>
        <dbReference type="ARBA" id="ARBA00023004"/>
    </source>
</evidence>
<dbReference type="CDD" id="cd10548">
    <property type="entry name" value="cupin_CDO"/>
    <property type="match status" value="1"/>
</dbReference>
<name>A0A2P6NQ70_9EUKA</name>
<keyword evidence="5 9" id="KW-0560">Oxidoreductase</keyword>
<keyword evidence="4 9" id="KW-0223">Dioxygenase</keyword>
<dbReference type="Proteomes" id="UP000241769">
    <property type="component" value="Unassembled WGS sequence"/>
</dbReference>
<keyword evidence="6 8" id="KW-0408">Iron</keyword>
<dbReference type="SUPFAM" id="SSF51182">
    <property type="entry name" value="RmlC-like cupins"/>
    <property type="match status" value="1"/>
</dbReference>
<dbReference type="PANTHER" id="PTHR12918">
    <property type="entry name" value="CYSTEINE DIOXYGENASE"/>
    <property type="match status" value="1"/>
</dbReference>
<feature type="binding site" evidence="8">
    <location>
        <position position="102"/>
    </location>
    <ligand>
        <name>Fe cation</name>
        <dbReference type="ChEBI" id="CHEBI:24875"/>
        <note>catalytic</note>
    </ligand>
</feature>
<dbReference type="GO" id="GO:0019448">
    <property type="term" value="P:L-cysteine catabolic process"/>
    <property type="evidence" value="ECO:0007669"/>
    <property type="project" value="TreeGrafter"/>
</dbReference>
<feature type="binding site" evidence="8">
    <location>
        <position position="160"/>
    </location>
    <ligand>
        <name>Fe cation</name>
        <dbReference type="ChEBI" id="CHEBI:24875"/>
        <note>catalytic</note>
    </ligand>
</feature>
<gene>
    <name evidence="10" type="ORF">PROFUN_03082</name>
</gene>
<comment type="cofactor">
    <cofactor evidence="9">
        <name>Fe cation</name>
        <dbReference type="ChEBI" id="CHEBI:24875"/>
    </cofactor>
    <text evidence="9">Binds 1 Fe cation per subunit.</text>
</comment>
<keyword evidence="11" id="KW-1185">Reference proteome</keyword>
<protein>
    <recommendedName>
        <fullName evidence="2 9">Cysteine dioxygenase</fullName>
        <ecNumber evidence="2 9">1.13.11.20</ecNumber>
    </recommendedName>
</protein>
<dbReference type="InterPro" id="IPR011051">
    <property type="entry name" value="RmlC_Cupin_sf"/>
</dbReference>
<evidence type="ECO:0000256" key="8">
    <source>
        <dbReference type="PIRSR" id="PIRSR610300-51"/>
    </source>
</evidence>
<dbReference type="AlphaFoldDB" id="A0A2P6NQ70"/>
<dbReference type="EMBL" id="MDYQ01000035">
    <property type="protein sequence ID" value="PRP86095.1"/>
    <property type="molecule type" value="Genomic_DNA"/>
</dbReference>
<organism evidence="10 11">
    <name type="scientific">Planoprotostelium fungivorum</name>
    <dbReference type="NCBI Taxonomy" id="1890364"/>
    <lineage>
        <taxon>Eukaryota</taxon>
        <taxon>Amoebozoa</taxon>
        <taxon>Evosea</taxon>
        <taxon>Variosea</taxon>
        <taxon>Cavosteliida</taxon>
        <taxon>Cavosteliaceae</taxon>
        <taxon>Planoprotostelium</taxon>
    </lineage>
</organism>
<evidence type="ECO:0000256" key="9">
    <source>
        <dbReference type="RuleBase" id="RU366010"/>
    </source>
</evidence>
<evidence type="ECO:0000256" key="1">
    <source>
        <dbReference type="ARBA" id="ARBA00006622"/>
    </source>
</evidence>
<keyword evidence="7" id="KW-0883">Thioether bond</keyword>
<reference evidence="10 11" key="1">
    <citation type="journal article" date="2018" name="Genome Biol. Evol.">
        <title>Multiple Roots of Fruiting Body Formation in Amoebozoa.</title>
        <authorList>
            <person name="Hillmann F."/>
            <person name="Forbes G."/>
            <person name="Novohradska S."/>
            <person name="Ferling I."/>
            <person name="Riege K."/>
            <person name="Groth M."/>
            <person name="Westermann M."/>
            <person name="Marz M."/>
            <person name="Spaller T."/>
            <person name="Winckler T."/>
            <person name="Schaap P."/>
            <person name="Glockner G."/>
        </authorList>
    </citation>
    <scope>NUCLEOTIDE SEQUENCE [LARGE SCALE GENOMIC DNA]</scope>
    <source>
        <strain evidence="10 11">Jena</strain>
    </source>
</reference>
<evidence type="ECO:0000256" key="2">
    <source>
        <dbReference type="ARBA" id="ARBA00013133"/>
    </source>
</evidence>
<dbReference type="InParanoid" id="A0A2P6NQ70"/>
<dbReference type="GO" id="GO:0017172">
    <property type="term" value="F:cysteine dioxygenase activity"/>
    <property type="evidence" value="ECO:0007669"/>
    <property type="project" value="UniProtKB-UniRule"/>
</dbReference>
<keyword evidence="3 8" id="KW-0479">Metal-binding</keyword>
<dbReference type="Gene3D" id="2.60.120.10">
    <property type="entry name" value="Jelly Rolls"/>
    <property type="match status" value="1"/>
</dbReference>
<feature type="cross-link" description="3'-(S-cysteinyl)-tyrosine (Cys-Tyr)" evidence="7">
    <location>
        <begin position="109"/>
        <end position="176"/>
    </location>
</feature>